<proteinExistence type="predicted"/>
<dbReference type="Pfam" id="PF13229">
    <property type="entry name" value="Beta_helix"/>
    <property type="match status" value="1"/>
</dbReference>
<accession>A0A6J7HTM4</accession>
<dbReference type="Gene3D" id="2.160.20.10">
    <property type="entry name" value="Single-stranded right-handed beta-helix, Pectin lyase-like"/>
    <property type="match status" value="1"/>
</dbReference>
<evidence type="ECO:0000259" key="1">
    <source>
        <dbReference type="Pfam" id="PF13229"/>
    </source>
</evidence>
<dbReference type="InterPro" id="IPR011050">
    <property type="entry name" value="Pectin_lyase_fold/virulence"/>
</dbReference>
<dbReference type="InterPro" id="IPR006626">
    <property type="entry name" value="PbH1"/>
</dbReference>
<gene>
    <name evidence="2" type="ORF">UFOPK3674_00545</name>
</gene>
<dbReference type="SMART" id="SM00710">
    <property type="entry name" value="PbH1"/>
    <property type="match status" value="4"/>
</dbReference>
<dbReference type="AlphaFoldDB" id="A0A6J7HTM4"/>
<name>A0A6J7HTM4_9ZZZZ</name>
<dbReference type="EMBL" id="CAFBMX010000002">
    <property type="protein sequence ID" value="CAB4920903.1"/>
    <property type="molecule type" value="Genomic_DNA"/>
</dbReference>
<dbReference type="InterPro" id="IPR039448">
    <property type="entry name" value="Beta_helix"/>
</dbReference>
<protein>
    <submittedName>
        <fullName evidence="2">Unannotated protein</fullName>
    </submittedName>
</protein>
<dbReference type="InterPro" id="IPR012334">
    <property type="entry name" value="Pectin_lyas_fold"/>
</dbReference>
<evidence type="ECO:0000313" key="2">
    <source>
        <dbReference type="EMBL" id="CAB4920903.1"/>
    </source>
</evidence>
<dbReference type="SUPFAM" id="SSF51126">
    <property type="entry name" value="Pectin lyase-like"/>
    <property type="match status" value="1"/>
</dbReference>
<feature type="domain" description="Right handed beta helix" evidence="1">
    <location>
        <begin position="133"/>
        <end position="253"/>
    </location>
</feature>
<reference evidence="2" key="1">
    <citation type="submission" date="2020-05" db="EMBL/GenBank/DDBJ databases">
        <authorList>
            <person name="Chiriac C."/>
            <person name="Salcher M."/>
            <person name="Ghai R."/>
            <person name="Kavagutti S V."/>
        </authorList>
    </citation>
    <scope>NUCLEOTIDE SEQUENCE</scope>
</reference>
<organism evidence="2">
    <name type="scientific">freshwater metagenome</name>
    <dbReference type="NCBI Taxonomy" id="449393"/>
    <lineage>
        <taxon>unclassified sequences</taxon>
        <taxon>metagenomes</taxon>
        <taxon>ecological metagenomes</taxon>
    </lineage>
</organism>
<sequence>MIAPLRRAGRAALALAVLVALLLVLASQAGAQATRTWISGVGDDANPCSRTAPCKTLAGAITKTAAGGEINALDPGGFGTVTITKAITIDLSTTYRGGVLHSGTNGVLINAAATDDVVLRGIDFHGYGDGLNAVRILRARSVRIEDSSIASLAQWGVDVSATENVQVLINRVDITNATLGGIKVTPAATKLASVMVADSTIQHSGTGVSVGAGGTAWITGSTIFGNTLGIEAVAGGVLNSYTDNRIVGNTVNGTATTEIATGMQGPAGAPGATSFKLLLAPLRTSLSTRRGRRVSVNYVATGAGVASLYVVRKGRTVAKVTGKAAKAGSNVIGWNGRLAGRKAPKGAYALVLHVDTADGQHAVSTVKLRVR</sequence>